<evidence type="ECO:0000313" key="10">
    <source>
        <dbReference type="Proteomes" id="UP001469365"/>
    </source>
</evidence>
<gene>
    <name evidence="9" type="ORF">WMW72_08295</name>
</gene>
<keyword evidence="5 7" id="KW-1133">Transmembrane helix</keyword>
<dbReference type="Proteomes" id="UP001469365">
    <property type="component" value="Unassembled WGS sequence"/>
</dbReference>
<keyword evidence="10" id="KW-1185">Reference proteome</keyword>
<feature type="transmembrane region" description="Helical" evidence="7">
    <location>
        <begin position="152"/>
        <end position="173"/>
    </location>
</feature>
<evidence type="ECO:0000256" key="4">
    <source>
        <dbReference type="ARBA" id="ARBA00022692"/>
    </source>
</evidence>
<dbReference type="InterPro" id="IPR000515">
    <property type="entry name" value="MetI-like"/>
</dbReference>
<organism evidence="9 10">
    <name type="scientific">Paenibacillus filicis</name>
    <dbReference type="NCBI Taxonomy" id="669464"/>
    <lineage>
        <taxon>Bacteria</taxon>
        <taxon>Bacillati</taxon>
        <taxon>Bacillota</taxon>
        <taxon>Bacilli</taxon>
        <taxon>Bacillales</taxon>
        <taxon>Paenibacillaceae</taxon>
        <taxon>Paenibacillus</taxon>
    </lineage>
</organism>
<feature type="transmembrane region" description="Helical" evidence="7">
    <location>
        <begin position="73"/>
        <end position="95"/>
    </location>
</feature>
<dbReference type="PANTHER" id="PTHR43744:SF12">
    <property type="entry name" value="ABC TRANSPORTER PERMEASE PROTEIN MG189-RELATED"/>
    <property type="match status" value="1"/>
</dbReference>
<evidence type="ECO:0000256" key="3">
    <source>
        <dbReference type="ARBA" id="ARBA00022475"/>
    </source>
</evidence>
<feature type="transmembrane region" description="Helical" evidence="7">
    <location>
        <begin position="194"/>
        <end position="216"/>
    </location>
</feature>
<comment type="similarity">
    <text evidence="7">Belongs to the binding-protein-dependent transport system permease family.</text>
</comment>
<proteinExistence type="inferred from homology"/>
<comment type="subcellular location">
    <subcellularLocation>
        <location evidence="1 7">Cell membrane</location>
        <topology evidence="1 7">Multi-pass membrane protein</topology>
    </subcellularLocation>
</comment>
<name>A0ABU9DGA3_9BACL</name>
<evidence type="ECO:0000256" key="2">
    <source>
        <dbReference type="ARBA" id="ARBA00022448"/>
    </source>
</evidence>
<comment type="caution">
    <text evidence="9">The sequence shown here is derived from an EMBL/GenBank/DDBJ whole genome shotgun (WGS) entry which is preliminary data.</text>
</comment>
<sequence>MKTSIIERISAYVTLIVIAILMILPLLIAFFTSMKGEEEFAVNAMQLLPVSWHPENYVRAIQMGDWLTYFKNSAFVTIAALIGSLLFNSIAGFSFARIAFRGNQPIFLVMLVGMMVPAQVVIIPQFLIMKSIPFFGGNDWLGTGGNGWLDSYYSLIVPELAGAFGVFMARQFYLQFPKALDDAAFIDGAGYLRLFFSVYLPQSGPLLATLGIFKFVSVWNDFFHPLIYTNSAAMRTLQLGLQTFRGEHHVHYNLLMAASLLVSVPIIIMFLFFQKQFIRSVAASGVKG</sequence>
<reference evidence="9 10" key="1">
    <citation type="submission" date="2024-04" db="EMBL/GenBank/DDBJ databases">
        <title>draft genome sequnece of Paenibacillus filicis.</title>
        <authorList>
            <person name="Kim D.-U."/>
        </authorList>
    </citation>
    <scope>NUCLEOTIDE SEQUENCE [LARGE SCALE GENOMIC DNA]</scope>
    <source>
        <strain evidence="9 10">KACC14197</strain>
    </source>
</reference>
<feature type="domain" description="ABC transmembrane type-1" evidence="8">
    <location>
        <begin position="70"/>
        <end position="273"/>
    </location>
</feature>
<dbReference type="RefSeq" id="WP_341414960.1">
    <property type="nucleotide sequence ID" value="NZ_JBBPCC010000004.1"/>
</dbReference>
<dbReference type="EMBL" id="JBBPCC010000004">
    <property type="protein sequence ID" value="MEK8127896.1"/>
    <property type="molecule type" value="Genomic_DNA"/>
</dbReference>
<dbReference type="SUPFAM" id="SSF161098">
    <property type="entry name" value="MetI-like"/>
    <property type="match status" value="1"/>
</dbReference>
<feature type="transmembrane region" description="Helical" evidence="7">
    <location>
        <begin position="107"/>
        <end position="132"/>
    </location>
</feature>
<dbReference type="InterPro" id="IPR035906">
    <property type="entry name" value="MetI-like_sf"/>
</dbReference>
<accession>A0ABU9DGA3</accession>
<keyword evidence="6 7" id="KW-0472">Membrane</keyword>
<dbReference type="Pfam" id="PF00528">
    <property type="entry name" value="BPD_transp_1"/>
    <property type="match status" value="1"/>
</dbReference>
<dbReference type="PROSITE" id="PS50928">
    <property type="entry name" value="ABC_TM1"/>
    <property type="match status" value="1"/>
</dbReference>
<evidence type="ECO:0000256" key="5">
    <source>
        <dbReference type="ARBA" id="ARBA00022989"/>
    </source>
</evidence>
<keyword evidence="3" id="KW-1003">Cell membrane</keyword>
<evidence type="ECO:0000256" key="7">
    <source>
        <dbReference type="RuleBase" id="RU363032"/>
    </source>
</evidence>
<evidence type="ECO:0000259" key="8">
    <source>
        <dbReference type="PROSITE" id="PS50928"/>
    </source>
</evidence>
<feature type="transmembrane region" description="Helical" evidence="7">
    <location>
        <begin position="254"/>
        <end position="273"/>
    </location>
</feature>
<evidence type="ECO:0000313" key="9">
    <source>
        <dbReference type="EMBL" id="MEK8127896.1"/>
    </source>
</evidence>
<dbReference type="Gene3D" id="1.10.3720.10">
    <property type="entry name" value="MetI-like"/>
    <property type="match status" value="1"/>
</dbReference>
<evidence type="ECO:0000256" key="1">
    <source>
        <dbReference type="ARBA" id="ARBA00004651"/>
    </source>
</evidence>
<evidence type="ECO:0000256" key="6">
    <source>
        <dbReference type="ARBA" id="ARBA00023136"/>
    </source>
</evidence>
<feature type="transmembrane region" description="Helical" evidence="7">
    <location>
        <begin position="12"/>
        <end position="31"/>
    </location>
</feature>
<dbReference type="PANTHER" id="PTHR43744">
    <property type="entry name" value="ABC TRANSPORTER PERMEASE PROTEIN MG189-RELATED-RELATED"/>
    <property type="match status" value="1"/>
</dbReference>
<keyword evidence="2 7" id="KW-0813">Transport</keyword>
<protein>
    <submittedName>
        <fullName evidence="9">Carbohydrate ABC transporter permease</fullName>
    </submittedName>
</protein>
<dbReference type="CDD" id="cd06261">
    <property type="entry name" value="TM_PBP2"/>
    <property type="match status" value="1"/>
</dbReference>
<keyword evidence="4 7" id="KW-0812">Transmembrane</keyword>